<dbReference type="InterPro" id="IPR036852">
    <property type="entry name" value="Peptidase_S8/S53_dom_sf"/>
</dbReference>
<protein>
    <recommendedName>
        <fullName evidence="6">Peptidase S8/S53 domain-containing protein</fullName>
    </recommendedName>
</protein>
<dbReference type="PRINTS" id="PR00723">
    <property type="entry name" value="SUBTILISIN"/>
</dbReference>
<dbReference type="Proteomes" id="UP000194266">
    <property type="component" value="Unassembled WGS sequence"/>
</dbReference>
<dbReference type="CDD" id="cd00306">
    <property type="entry name" value="Peptidases_S8_S53"/>
    <property type="match status" value="1"/>
</dbReference>
<evidence type="ECO:0000313" key="7">
    <source>
        <dbReference type="EMBL" id="OSZ62266.1"/>
    </source>
</evidence>
<feature type="domain" description="Peptidase S8/S53" evidence="6">
    <location>
        <begin position="185"/>
        <end position="461"/>
    </location>
</feature>
<dbReference type="Gene3D" id="3.40.50.200">
    <property type="entry name" value="Peptidase S8/S53 domain"/>
    <property type="match status" value="1"/>
</dbReference>
<dbReference type="PROSITE" id="PS51892">
    <property type="entry name" value="SUBTILASE"/>
    <property type="match status" value="1"/>
</dbReference>
<dbReference type="PANTHER" id="PTHR43806">
    <property type="entry name" value="PEPTIDASE S8"/>
    <property type="match status" value="1"/>
</dbReference>
<organism evidence="7 8">
    <name type="scientific">Streptomyces pharetrae CZA14</name>
    <dbReference type="NCBI Taxonomy" id="1144883"/>
    <lineage>
        <taxon>Bacteria</taxon>
        <taxon>Bacillati</taxon>
        <taxon>Actinomycetota</taxon>
        <taxon>Actinomycetes</taxon>
        <taxon>Kitasatosporales</taxon>
        <taxon>Streptomycetaceae</taxon>
        <taxon>Streptomyces</taxon>
    </lineage>
</organism>
<keyword evidence="2 5" id="KW-0645">Protease</keyword>
<dbReference type="InterPro" id="IPR023828">
    <property type="entry name" value="Peptidase_S8_Ser-AS"/>
</dbReference>
<dbReference type="Pfam" id="PF00082">
    <property type="entry name" value="Peptidase_S8"/>
    <property type="match status" value="1"/>
</dbReference>
<feature type="active site" description="Charge relay system" evidence="5">
    <location>
        <position position="225"/>
    </location>
</feature>
<evidence type="ECO:0000259" key="6">
    <source>
        <dbReference type="Pfam" id="PF00082"/>
    </source>
</evidence>
<proteinExistence type="inferred from homology"/>
<gene>
    <name evidence="7" type="ORF">OQI_00625</name>
</gene>
<dbReference type="InterPro" id="IPR050131">
    <property type="entry name" value="Peptidase_S8_subtilisin-like"/>
</dbReference>
<reference evidence="7 8" key="1">
    <citation type="submission" date="2016-12" db="EMBL/GenBank/DDBJ databases">
        <title>Genome Mining:The Detection of Biosynthetic Gene Clusters to Aid in the Expression of Curamycin A produced by Streptomyces sp. strain CZA14.</title>
        <authorList>
            <person name="Durrell K.A."/>
            <person name="Kirby B.M."/>
            <person name="Khan W."/>
            <person name="Mthethwa T."/>
            <person name="Le Roes-Hill M."/>
        </authorList>
    </citation>
    <scope>NUCLEOTIDE SEQUENCE [LARGE SCALE GENOMIC DNA]</scope>
    <source>
        <strain evidence="7 8">CZA14</strain>
    </source>
</reference>
<feature type="active site" description="Charge relay system" evidence="5">
    <location>
        <position position="194"/>
    </location>
</feature>
<evidence type="ECO:0000256" key="2">
    <source>
        <dbReference type="ARBA" id="ARBA00022670"/>
    </source>
</evidence>
<dbReference type="RefSeq" id="WP_086167357.1">
    <property type="nucleotide sequence ID" value="NZ_MRYD01000002.1"/>
</dbReference>
<dbReference type="SUPFAM" id="SSF52743">
    <property type="entry name" value="Subtilisin-like"/>
    <property type="match status" value="1"/>
</dbReference>
<dbReference type="InterPro" id="IPR000209">
    <property type="entry name" value="Peptidase_S8/S53_dom"/>
</dbReference>
<evidence type="ECO:0000313" key="8">
    <source>
        <dbReference type="Proteomes" id="UP000194266"/>
    </source>
</evidence>
<comment type="caution">
    <text evidence="7">The sequence shown here is derived from an EMBL/GenBank/DDBJ whole genome shotgun (WGS) entry which is preliminary data.</text>
</comment>
<keyword evidence="4 5" id="KW-0720">Serine protease</keyword>
<sequence>MAKIKVLLEIEPPPAAERDGFGAFREAAASETSAFDQGLPGLDLVAGLGVEPDESFVPVPMFSAPREGEDGPQGPLGALVEFAVPETNADMAPTSMVLPVEVSPTKLAELRERDGVVVWPSSPLHLYGEEEPEPGEPGADVQAHAFDLARSVTGLDCRPFRPGVTIDTVRALLGVTRPWQDGFRGQNIVVGILDEGVNGHVYPVAGGFAQPGADLQPGAAPITSHGSMCAADILVAAPAARLYDYPFLGRPDSGGALTMFQAVLEHRRLDGTPQLTNNSYGFVGVPRRDQVPGHEIWDLDHPLHRKVREVVTSGAAAFFAAGNCGVQCPSGACRRSGIGPGRSVHASNSLTEVITVAAVNSRGERVGYSSQGPGMFEEKKPDFAAYTHFFGNFGPGRPGGVPRPPSSPFDNGTSAATPVAAGVAALLLSAFPELTPDGLREALLAGLVNPTGKVWDAGYGRGIVNAAASYSFLLRKA</sequence>
<evidence type="ECO:0000256" key="1">
    <source>
        <dbReference type="ARBA" id="ARBA00011073"/>
    </source>
</evidence>
<evidence type="ECO:0000256" key="3">
    <source>
        <dbReference type="ARBA" id="ARBA00022801"/>
    </source>
</evidence>
<accession>A0ABX3YRN7</accession>
<keyword evidence="8" id="KW-1185">Reference proteome</keyword>
<comment type="similarity">
    <text evidence="1 5">Belongs to the peptidase S8 family.</text>
</comment>
<keyword evidence="3 5" id="KW-0378">Hydrolase</keyword>
<dbReference type="InterPro" id="IPR015500">
    <property type="entry name" value="Peptidase_S8_subtilisin-rel"/>
</dbReference>
<evidence type="ECO:0000256" key="5">
    <source>
        <dbReference type="PROSITE-ProRule" id="PRU01240"/>
    </source>
</evidence>
<dbReference type="EMBL" id="MRYD01000002">
    <property type="protein sequence ID" value="OSZ62266.1"/>
    <property type="molecule type" value="Genomic_DNA"/>
</dbReference>
<evidence type="ECO:0000256" key="4">
    <source>
        <dbReference type="ARBA" id="ARBA00022825"/>
    </source>
</evidence>
<dbReference type="PANTHER" id="PTHR43806:SF11">
    <property type="entry name" value="CEREVISIN-RELATED"/>
    <property type="match status" value="1"/>
</dbReference>
<name>A0ABX3YRN7_9ACTN</name>
<dbReference type="PROSITE" id="PS00138">
    <property type="entry name" value="SUBTILASE_SER"/>
    <property type="match status" value="1"/>
</dbReference>
<feature type="active site" description="Charge relay system" evidence="5">
    <location>
        <position position="414"/>
    </location>
</feature>